<dbReference type="Gene3D" id="2.60.450.10">
    <property type="entry name" value="Lipopolysaccharide (LPS) transport protein A like domain"/>
    <property type="match status" value="1"/>
</dbReference>
<accession>A0A382AV87</accession>
<proteinExistence type="predicted"/>
<reference evidence="2" key="1">
    <citation type="submission" date="2018-05" db="EMBL/GenBank/DDBJ databases">
        <authorList>
            <person name="Lanie J.A."/>
            <person name="Ng W.-L."/>
            <person name="Kazmierczak K.M."/>
            <person name="Andrzejewski T.M."/>
            <person name="Davidsen T.M."/>
            <person name="Wayne K.J."/>
            <person name="Tettelin H."/>
            <person name="Glass J.I."/>
            <person name="Rusch D."/>
            <person name="Podicherti R."/>
            <person name="Tsui H.-C.T."/>
            <person name="Winkler M.E."/>
        </authorList>
    </citation>
    <scope>NUCLEOTIDE SEQUENCE</scope>
</reference>
<dbReference type="InterPro" id="IPR005653">
    <property type="entry name" value="OstA-like_N"/>
</dbReference>
<dbReference type="AlphaFoldDB" id="A0A382AV87"/>
<feature type="domain" description="Organic solvent tolerance-like N-terminal" evidence="1">
    <location>
        <begin position="14"/>
        <end position="103"/>
    </location>
</feature>
<sequence>VSNKEGAFILTGPNSSISSESINITGKNIDGQFSTINENREIIKLNVKDEKTSNIKTNDVDMYANKAIYDKKNSIIELFENVKVIRGNEIITGDYGTLDTDTNSYKVKSNNSNKVKVIITENNE</sequence>
<evidence type="ECO:0000259" key="1">
    <source>
        <dbReference type="Pfam" id="PF03968"/>
    </source>
</evidence>
<dbReference type="EMBL" id="UINC01026957">
    <property type="protein sequence ID" value="SVB05349.1"/>
    <property type="molecule type" value="Genomic_DNA"/>
</dbReference>
<protein>
    <recommendedName>
        <fullName evidence="1">Organic solvent tolerance-like N-terminal domain-containing protein</fullName>
    </recommendedName>
</protein>
<name>A0A382AV87_9ZZZZ</name>
<feature type="non-terminal residue" evidence="2">
    <location>
        <position position="1"/>
    </location>
</feature>
<dbReference type="Pfam" id="PF03968">
    <property type="entry name" value="LptD_N"/>
    <property type="match status" value="1"/>
</dbReference>
<gene>
    <name evidence="2" type="ORF">METZ01_LOCUS158203</name>
</gene>
<evidence type="ECO:0000313" key="2">
    <source>
        <dbReference type="EMBL" id="SVB05349.1"/>
    </source>
</evidence>
<organism evidence="2">
    <name type="scientific">marine metagenome</name>
    <dbReference type="NCBI Taxonomy" id="408172"/>
    <lineage>
        <taxon>unclassified sequences</taxon>
        <taxon>metagenomes</taxon>
        <taxon>ecological metagenomes</taxon>
    </lineage>
</organism>